<accession>A0AAV5AFH7</accession>
<dbReference type="Proteomes" id="UP001050691">
    <property type="component" value="Unassembled WGS sequence"/>
</dbReference>
<keyword evidence="2" id="KW-1185">Reference proteome</keyword>
<organism evidence="1 2">
    <name type="scientific">Clathrus columnatus</name>
    <dbReference type="NCBI Taxonomy" id="1419009"/>
    <lineage>
        <taxon>Eukaryota</taxon>
        <taxon>Fungi</taxon>
        <taxon>Dikarya</taxon>
        <taxon>Basidiomycota</taxon>
        <taxon>Agaricomycotina</taxon>
        <taxon>Agaricomycetes</taxon>
        <taxon>Phallomycetidae</taxon>
        <taxon>Phallales</taxon>
        <taxon>Clathraceae</taxon>
        <taxon>Clathrus</taxon>
    </lineage>
</organism>
<evidence type="ECO:0000313" key="2">
    <source>
        <dbReference type="Proteomes" id="UP001050691"/>
    </source>
</evidence>
<proteinExistence type="predicted"/>
<evidence type="ECO:0000313" key="1">
    <source>
        <dbReference type="EMBL" id="GJJ11660.1"/>
    </source>
</evidence>
<dbReference type="EMBL" id="BPWL01000006">
    <property type="protein sequence ID" value="GJJ11660.1"/>
    <property type="molecule type" value="Genomic_DNA"/>
</dbReference>
<sequence length="467" mass="50586">MVAHSFRAHSALGHTRSAQVHHPIESTVVIEGTTYDLHKTTVLDVKHEFATLKAAMNQLITVYNAMPVIHENGLGDHINEADLKGAAVAASFSRITGSIKSLSKPISREEALVLFKCYKKLQEKVLLLILYGVCEVHVDELGKGTRKVAPGLMEFCFSNLMELITGLSEALSAVLPVNFHAESDSIRVGRSRFHVHVDTNTSSGKNSRINCTAEVHMTLHTVFATLFNSNLHERINQKTGTQSPFELNTRSQSPHPNTLMATLLSQVTNPLLSGFKDTVLAQIQTVLETAITVGGTVYQNFSLHKTTVLDVRHEFATLTATTDQLSSAADLLPVDTCTGEHILDVGPKGAAMGAAISRTTGSLKNLPGPVSHEEGILLLNSYKEVQVKIISLFSTVTIRLGAVEQGAPGICEYCFNKLMEILKPLTQALSAVLPVIKDGADEAQVIHNNIQSVCDDALTRLRASTSN</sequence>
<dbReference type="AlphaFoldDB" id="A0AAV5AFH7"/>
<protein>
    <submittedName>
        <fullName evidence="1">Uncharacterized protein</fullName>
    </submittedName>
</protein>
<name>A0AAV5AFH7_9AGAM</name>
<gene>
    <name evidence="1" type="ORF">Clacol_005896</name>
</gene>
<reference evidence="1" key="1">
    <citation type="submission" date="2021-10" db="EMBL/GenBank/DDBJ databases">
        <title>De novo Genome Assembly of Clathrus columnatus (Basidiomycota, Fungi) Using Illumina and Nanopore Sequence Data.</title>
        <authorList>
            <person name="Ogiso-Tanaka E."/>
            <person name="Itagaki H."/>
            <person name="Hosoya T."/>
            <person name="Hosaka K."/>
        </authorList>
    </citation>
    <scope>NUCLEOTIDE SEQUENCE</scope>
    <source>
        <strain evidence="1">MO-923</strain>
    </source>
</reference>
<comment type="caution">
    <text evidence="1">The sequence shown here is derived from an EMBL/GenBank/DDBJ whole genome shotgun (WGS) entry which is preliminary data.</text>
</comment>